<feature type="chain" id="PRO_5008447856" description="Cutinase" evidence="13">
    <location>
        <begin position="17"/>
        <end position="251"/>
    </location>
</feature>
<comment type="caution">
    <text evidence="14">The sequence shown here is derived from an EMBL/GenBank/DDBJ whole genome shotgun (WGS) entry which is preliminary data.</text>
</comment>
<dbReference type="InterPro" id="IPR029058">
    <property type="entry name" value="AB_hydrolase_fold"/>
</dbReference>
<feature type="disulfide bond" evidence="12">
    <location>
        <begin position="73"/>
        <end position="152"/>
    </location>
</feature>
<keyword evidence="8" id="KW-0843">Virulence</keyword>
<dbReference type="AlphaFoldDB" id="A0A1B8B6S0"/>
<dbReference type="PANTHER" id="PTHR48250:SF3">
    <property type="entry name" value="CUTINASE 1-RELATED"/>
    <property type="match status" value="1"/>
</dbReference>
<dbReference type="InterPro" id="IPR000675">
    <property type="entry name" value="Cutinase/axe"/>
</dbReference>
<evidence type="ECO:0000256" key="7">
    <source>
        <dbReference type="ARBA" id="ARBA00022801"/>
    </source>
</evidence>
<keyword evidence="15" id="KW-1185">Reference proteome</keyword>
<evidence type="ECO:0000256" key="12">
    <source>
        <dbReference type="PIRSR" id="PIRSR611150-2"/>
    </source>
</evidence>
<evidence type="ECO:0000256" key="13">
    <source>
        <dbReference type="RuleBase" id="RU361263"/>
    </source>
</evidence>
<keyword evidence="5 13" id="KW-0964">Secreted</keyword>
<comment type="function">
    <text evidence="13">Catalyzes the hydrolysis of complex carboxylic polyesters found in the cell wall of plants. Degrades cutin, a macromolecule that forms the structure of the plant cuticle.</text>
</comment>
<dbReference type="Pfam" id="PF01083">
    <property type="entry name" value="Cutinase"/>
    <property type="match status" value="1"/>
</dbReference>
<dbReference type="Proteomes" id="UP000091967">
    <property type="component" value="Unassembled WGS sequence"/>
</dbReference>
<evidence type="ECO:0000256" key="2">
    <source>
        <dbReference type="ARBA" id="ARBA00007534"/>
    </source>
</evidence>
<protein>
    <recommendedName>
        <fullName evidence="3 13">Cutinase</fullName>
        <ecNumber evidence="3 13">3.1.1.74</ecNumber>
    </recommendedName>
</protein>
<dbReference type="PROSITE" id="PS00155">
    <property type="entry name" value="CUTINASE_1"/>
    <property type="match status" value="1"/>
</dbReference>
<dbReference type="GO" id="GO:0050525">
    <property type="term" value="F:cutinase activity"/>
    <property type="evidence" value="ECO:0007669"/>
    <property type="project" value="UniProtKB-UniRule"/>
</dbReference>
<dbReference type="GO" id="GO:0016052">
    <property type="term" value="P:carbohydrate catabolic process"/>
    <property type="evidence" value="ECO:0007669"/>
    <property type="project" value="TreeGrafter"/>
</dbReference>
<dbReference type="Gene3D" id="3.40.50.1820">
    <property type="entry name" value="alpha/beta hydrolase"/>
    <property type="match status" value="1"/>
</dbReference>
<comment type="catalytic activity">
    <reaction evidence="10 13">
        <text>cutin + H2O = cutin monomers.</text>
        <dbReference type="EC" id="3.1.1.74"/>
    </reaction>
</comment>
<feature type="active site" description="Nucleophile" evidence="11">
    <location>
        <position position="163"/>
    </location>
</feature>
<reference evidence="14 15" key="1">
    <citation type="submission" date="2016-06" db="EMBL/GenBank/DDBJ databases">
        <title>Living apart together: crosstalk between the core and supernumerary genomes in a fungal plant pathogen.</title>
        <authorList>
            <person name="Vanheule A."/>
            <person name="Audenaert K."/>
            <person name="Warris S."/>
            <person name="Van De Geest H."/>
            <person name="Schijlen E."/>
            <person name="Hofte M."/>
            <person name="De Saeger S."/>
            <person name="Haesaert G."/>
            <person name="Waalwijk C."/>
            <person name="Van Der Lee T."/>
        </authorList>
    </citation>
    <scope>NUCLEOTIDE SEQUENCE [LARGE SCALE GENOMIC DNA]</scope>
    <source>
        <strain evidence="14 15">2516</strain>
    </source>
</reference>
<keyword evidence="4 13" id="KW-0719">Serine esterase</keyword>
<dbReference type="GO" id="GO:0005576">
    <property type="term" value="C:extracellular region"/>
    <property type="evidence" value="ECO:0007669"/>
    <property type="project" value="UniProtKB-SubCell"/>
</dbReference>
<proteinExistence type="inferred from homology"/>
<comment type="subcellular location">
    <subcellularLocation>
        <location evidence="1 13">Secreted</location>
    </subcellularLocation>
</comment>
<feature type="active site" evidence="11">
    <location>
        <position position="218"/>
    </location>
</feature>
<dbReference type="STRING" id="36050.A0A1B8B6S0"/>
<keyword evidence="7 13" id="KW-0378">Hydrolase</keyword>
<dbReference type="EMBL" id="LYXU01000001">
    <property type="protein sequence ID" value="OBS28406.1"/>
    <property type="molecule type" value="Genomic_DNA"/>
</dbReference>
<dbReference type="SMART" id="SM01110">
    <property type="entry name" value="Cutinase"/>
    <property type="match status" value="1"/>
</dbReference>
<dbReference type="PRINTS" id="PR00129">
    <property type="entry name" value="CUTINASE"/>
</dbReference>
<dbReference type="InterPro" id="IPR043580">
    <property type="entry name" value="CUTINASE_1"/>
</dbReference>
<dbReference type="FunFam" id="3.40.50.1820:FF:000235">
    <property type="entry name" value="Cutinase 1"/>
    <property type="match status" value="1"/>
</dbReference>
<evidence type="ECO:0000256" key="4">
    <source>
        <dbReference type="ARBA" id="ARBA00022487"/>
    </source>
</evidence>
<evidence type="ECO:0000256" key="1">
    <source>
        <dbReference type="ARBA" id="ARBA00004613"/>
    </source>
</evidence>
<name>A0A1B8B6S0_FUSPO</name>
<dbReference type="OrthoDB" id="3225429at2759"/>
<evidence type="ECO:0000256" key="6">
    <source>
        <dbReference type="ARBA" id="ARBA00022729"/>
    </source>
</evidence>
<evidence type="ECO:0000256" key="8">
    <source>
        <dbReference type="ARBA" id="ARBA00023026"/>
    </source>
</evidence>
<dbReference type="SUPFAM" id="SSF53474">
    <property type="entry name" value="alpha/beta-Hydrolases"/>
    <property type="match status" value="1"/>
</dbReference>
<evidence type="ECO:0000313" key="14">
    <source>
        <dbReference type="EMBL" id="OBS28406.1"/>
    </source>
</evidence>
<dbReference type="PROSITE" id="PS00931">
    <property type="entry name" value="CUTINASE_2"/>
    <property type="match status" value="1"/>
</dbReference>
<dbReference type="OMA" id="ACKPITF"/>
<feature type="active site" description="Proton donor/acceptor" evidence="11">
    <location>
        <position position="231"/>
    </location>
</feature>
<dbReference type="EC" id="3.1.1.74" evidence="3 13"/>
<evidence type="ECO:0000256" key="3">
    <source>
        <dbReference type="ARBA" id="ARBA00013095"/>
    </source>
</evidence>
<dbReference type="PANTHER" id="PTHR48250">
    <property type="entry name" value="CUTINASE 2-RELATED"/>
    <property type="match status" value="1"/>
</dbReference>
<organism evidence="14 15">
    <name type="scientific">Fusarium poae</name>
    <dbReference type="NCBI Taxonomy" id="36050"/>
    <lineage>
        <taxon>Eukaryota</taxon>
        <taxon>Fungi</taxon>
        <taxon>Dikarya</taxon>
        <taxon>Ascomycota</taxon>
        <taxon>Pezizomycotina</taxon>
        <taxon>Sordariomycetes</taxon>
        <taxon>Hypocreomycetidae</taxon>
        <taxon>Hypocreales</taxon>
        <taxon>Nectriaceae</taxon>
        <taxon>Fusarium</taxon>
    </lineage>
</organism>
<evidence type="ECO:0000313" key="15">
    <source>
        <dbReference type="Proteomes" id="UP000091967"/>
    </source>
</evidence>
<gene>
    <name evidence="14" type="ORF">FPOA_02344</name>
</gene>
<sequence>MKFFSALSLVAGMASALPAGDVEVRQLGSGLGSGLGGDLGSGLGGGLSGGGLGGGLGGSSTRNDLEQGTAGNCPKAIFIFSRATGEPGNMGASTGPAVARKLEAKYGKGQVWVQGVGGPYKADVQGNLMRDGSTPAAINEAVRLYNMAHEKCPDTPVVTGGYSQGTALAAAAISKLEPEVMDQVKGCVLFGYTKNAQNKKAIPNYPQDRTAIYCNTGDGVCTGTLLITAPHFMYFGDAAGPAPEFLISKIG</sequence>
<feature type="signal peptide" evidence="13">
    <location>
        <begin position="1"/>
        <end position="16"/>
    </location>
</feature>
<comment type="similarity">
    <text evidence="2 13">Belongs to the cutinase family.</text>
</comment>
<feature type="disulfide bond" evidence="12">
    <location>
        <begin position="214"/>
        <end position="221"/>
    </location>
</feature>
<evidence type="ECO:0000256" key="11">
    <source>
        <dbReference type="PIRSR" id="PIRSR611150-1"/>
    </source>
</evidence>
<accession>A0A1B8B6S0</accession>
<evidence type="ECO:0000256" key="10">
    <source>
        <dbReference type="ARBA" id="ARBA00034045"/>
    </source>
</evidence>
<evidence type="ECO:0000256" key="9">
    <source>
        <dbReference type="ARBA" id="ARBA00023157"/>
    </source>
</evidence>
<evidence type="ECO:0000256" key="5">
    <source>
        <dbReference type="ARBA" id="ARBA00022525"/>
    </source>
</evidence>
<dbReference type="InterPro" id="IPR011150">
    <property type="entry name" value="Cutinase_monf"/>
</dbReference>
<keyword evidence="6 13" id="KW-0732">Signal</keyword>
<dbReference type="InterPro" id="IPR043579">
    <property type="entry name" value="CUTINASE_2"/>
</dbReference>
<keyword evidence="9 12" id="KW-1015">Disulfide bond</keyword>